<reference evidence="2 3" key="1">
    <citation type="submission" date="2017-06" db="EMBL/GenBank/DDBJ databases">
        <title>Ant-infecting Ophiocordyceps genomes reveal a high diversity of potential behavioral manipulation genes and a possible major role for enterotoxins.</title>
        <authorList>
            <person name="De Bekker C."/>
            <person name="Evans H.C."/>
            <person name="Brachmann A."/>
            <person name="Hughes D.P."/>
        </authorList>
    </citation>
    <scope>NUCLEOTIDE SEQUENCE [LARGE SCALE GENOMIC DNA]</scope>
    <source>
        <strain evidence="2 3">Map64</strain>
    </source>
</reference>
<accession>A0A2C5YCD3</accession>
<sequence length="112" mass="11769">MASCYSLVFYAPPAAVSACKTAIFAAGAGRLPGPSKYTECCWSSTGTGQFRPGDAAQPHIGSVGMLKETPEVRVEALCVGLDVARNAVEALKAAHPYEEPAYHVYKHQGLGL</sequence>
<protein>
    <recommendedName>
        <fullName evidence="1">ATP phosphoribosyltransferase</fullName>
    </recommendedName>
</protein>
<dbReference type="EMBL" id="NJET01000008">
    <property type="protein sequence ID" value="PHH66377.1"/>
    <property type="molecule type" value="Genomic_DNA"/>
</dbReference>
<comment type="caution">
    <text evidence="2">The sequence shown here is derived from an EMBL/GenBank/DDBJ whole genome shotgun (WGS) entry which is preliminary data.</text>
</comment>
<keyword evidence="3" id="KW-1185">Reference proteome</keyword>
<dbReference type="PANTHER" id="PTHR41774:SF1">
    <property type="entry name" value="NGG1P INTERACTING FACTOR NIF3"/>
    <property type="match status" value="1"/>
</dbReference>
<evidence type="ECO:0000256" key="1">
    <source>
        <dbReference type="ARBA" id="ARBA00020998"/>
    </source>
</evidence>
<dbReference type="Gene3D" id="3.30.70.120">
    <property type="match status" value="1"/>
</dbReference>
<proteinExistence type="predicted"/>
<evidence type="ECO:0000313" key="2">
    <source>
        <dbReference type="EMBL" id="PHH66377.1"/>
    </source>
</evidence>
<organism evidence="2 3">
    <name type="scientific">Ophiocordyceps australis</name>
    <dbReference type="NCBI Taxonomy" id="1399860"/>
    <lineage>
        <taxon>Eukaryota</taxon>
        <taxon>Fungi</taxon>
        <taxon>Dikarya</taxon>
        <taxon>Ascomycota</taxon>
        <taxon>Pezizomycotina</taxon>
        <taxon>Sordariomycetes</taxon>
        <taxon>Hypocreomycetidae</taxon>
        <taxon>Hypocreales</taxon>
        <taxon>Ophiocordycipitaceae</taxon>
        <taxon>Ophiocordyceps</taxon>
    </lineage>
</organism>
<dbReference type="OrthoDB" id="15981at2759"/>
<gene>
    <name evidence="2" type="ORF">CDD81_7432</name>
</gene>
<evidence type="ECO:0000313" key="3">
    <source>
        <dbReference type="Proteomes" id="UP000226192"/>
    </source>
</evidence>
<dbReference type="SUPFAM" id="SSF102705">
    <property type="entry name" value="NIF3 (NGG1p interacting factor 3)-like"/>
    <property type="match status" value="1"/>
</dbReference>
<dbReference type="InterPro" id="IPR036069">
    <property type="entry name" value="DUF34/NIF3_sf"/>
</dbReference>
<dbReference type="PANTHER" id="PTHR41774">
    <property type="match status" value="1"/>
</dbReference>
<dbReference type="InterPro" id="IPR015867">
    <property type="entry name" value="N-reg_PII/ATP_PRibTrfase_C"/>
</dbReference>
<dbReference type="AlphaFoldDB" id="A0A2C5YCD3"/>
<name>A0A2C5YCD3_9HYPO</name>
<dbReference type="STRING" id="1399860.A0A2C5YCD3"/>
<dbReference type="Proteomes" id="UP000226192">
    <property type="component" value="Unassembled WGS sequence"/>
</dbReference>